<dbReference type="CDD" id="cd05151">
    <property type="entry name" value="ChoK-like"/>
    <property type="match status" value="1"/>
</dbReference>
<evidence type="ECO:0000313" key="3">
    <source>
        <dbReference type="Proteomes" id="UP000295783"/>
    </source>
</evidence>
<dbReference type="EMBL" id="SNYW01000013">
    <property type="protein sequence ID" value="TDQ78417.1"/>
    <property type="molecule type" value="Genomic_DNA"/>
</dbReference>
<dbReference type="GO" id="GO:0016301">
    <property type="term" value="F:kinase activity"/>
    <property type="evidence" value="ECO:0007669"/>
    <property type="project" value="UniProtKB-KW"/>
</dbReference>
<gene>
    <name evidence="2" type="ORF">A8950_3465</name>
</gene>
<feature type="domain" description="Aminoglycoside phosphotransferase" evidence="1">
    <location>
        <begin position="18"/>
        <end position="223"/>
    </location>
</feature>
<dbReference type="AlphaFoldDB" id="A0A4R6WK25"/>
<dbReference type="SUPFAM" id="SSF56112">
    <property type="entry name" value="Protein kinase-like (PK-like)"/>
    <property type="match status" value="1"/>
</dbReference>
<proteinExistence type="predicted"/>
<dbReference type="InterPro" id="IPR052077">
    <property type="entry name" value="CcrZ_PhaseVar_Mediator"/>
</dbReference>
<dbReference type="PANTHER" id="PTHR40086:SF1">
    <property type="entry name" value="CELL CYCLE REGULATOR CCRZ"/>
    <property type="match status" value="1"/>
</dbReference>
<dbReference type="Pfam" id="PF01636">
    <property type="entry name" value="APH"/>
    <property type="match status" value="1"/>
</dbReference>
<protein>
    <submittedName>
        <fullName evidence="2">Thiamine kinase-like enzyme</fullName>
    </submittedName>
</protein>
<accession>A0A4R6WK25</accession>
<dbReference type="Proteomes" id="UP000295783">
    <property type="component" value="Unassembled WGS sequence"/>
</dbReference>
<name>A0A4R6WK25_9PROT</name>
<comment type="caution">
    <text evidence="2">The sequence shown here is derived from an EMBL/GenBank/DDBJ whole genome shotgun (WGS) entry which is preliminary data.</text>
</comment>
<keyword evidence="2" id="KW-0808">Transferase</keyword>
<dbReference type="OrthoDB" id="179763at2"/>
<dbReference type="Gene3D" id="3.30.200.20">
    <property type="entry name" value="Phosphorylase Kinase, domain 1"/>
    <property type="match status" value="1"/>
</dbReference>
<dbReference type="InterPro" id="IPR011009">
    <property type="entry name" value="Kinase-like_dom_sf"/>
</dbReference>
<reference evidence="2 3" key="1">
    <citation type="submission" date="2019-03" db="EMBL/GenBank/DDBJ databases">
        <title>Genomic Encyclopedia of Type Strains, Phase III (KMG-III): the genomes of soil and plant-associated and newly described type strains.</title>
        <authorList>
            <person name="Whitman W."/>
        </authorList>
    </citation>
    <scope>NUCLEOTIDE SEQUENCE [LARGE SCALE GENOMIC DNA]</scope>
    <source>
        <strain evidence="2 3">CGMCC 1.7660</strain>
    </source>
</reference>
<keyword evidence="3" id="KW-1185">Reference proteome</keyword>
<dbReference type="RefSeq" id="WP_133614918.1">
    <property type="nucleotide sequence ID" value="NZ_SNYW01000013.1"/>
</dbReference>
<dbReference type="InterPro" id="IPR002575">
    <property type="entry name" value="Aminoglycoside_PTrfase"/>
</dbReference>
<organism evidence="2 3">
    <name type="scientific">Dongia mobilis</name>
    <dbReference type="NCBI Taxonomy" id="578943"/>
    <lineage>
        <taxon>Bacteria</taxon>
        <taxon>Pseudomonadati</taxon>
        <taxon>Pseudomonadota</taxon>
        <taxon>Alphaproteobacteria</taxon>
        <taxon>Rhodospirillales</taxon>
        <taxon>Dongiaceae</taxon>
        <taxon>Dongia</taxon>
    </lineage>
</organism>
<dbReference type="PANTHER" id="PTHR40086">
    <property type="entry name" value="PHOSPHOTRANSFERASE YTMP-RELATED"/>
    <property type="match status" value="1"/>
</dbReference>
<evidence type="ECO:0000313" key="2">
    <source>
        <dbReference type="EMBL" id="TDQ78417.1"/>
    </source>
</evidence>
<sequence length="276" mass="30489">MSTAKNLAELPIWQGTPEIKPLAAGRTNQNYLVWDGDRRFFARIGSDRQDLGIDRVSEAICCQLAATHGIGPAVIYAGDAILVQDYLPGETLHLEETPDRNVLQELATLLGRLHQVPVPANLPAFDPVAVSRRYLADLTDLELPEERHRVANTLDRLRPGRGRSVVHGDLIPENILCDGGRLYLIDWEYAGSGAPETDLALVLANFGLGEGDAAHFLEAYGDYDTGVLYDMKIACVIREALWCLLQARQNRLKGEKSGDLPAYTALCFQRLRDVLT</sequence>
<keyword evidence="2" id="KW-0418">Kinase</keyword>
<evidence type="ECO:0000259" key="1">
    <source>
        <dbReference type="Pfam" id="PF01636"/>
    </source>
</evidence>
<dbReference type="Gene3D" id="3.90.1200.10">
    <property type="match status" value="1"/>
</dbReference>